<dbReference type="InterPro" id="IPR002123">
    <property type="entry name" value="Plipid/glycerol_acylTrfase"/>
</dbReference>
<evidence type="ECO:0000313" key="5">
    <source>
        <dbReference type="Proteomes" id="UP000678228"/>
    </source>
</evidence>
<reference evidence="4" key="1">
    <citation type="submission" date="2021-03" db="EMBL/GenBank/DDBJ databases">
        <title>Bacillus suaedae sp. nov., isolated from Suaeda aralocaspica.</title>
        <authorList>
            <person name="Lei R.F.R."/>
        </authorList>
    </citation>
    <scope>NUCLEOTIDE SEQUENCE</scope>
    <source>
        <strain evidence="4">YZJH907-2</strain>
    </source>
</reference>
<keyword evidence="1" id="KW-0808">Transferase</keyword>
<feature type="domain" description="Phospholipid/glycerol acyltransferase" evidence="3">
    <location>
        <begin position="43"/>
        <end position="160"/>
    </location>
</feature>
<dbReference type="PANTHER" id="PTHR10434">
    <property type="entry name" value="1-ACYL-SN-GLYCEROL-3-PHOSPHATE ACYLTRANSFERASE"/>
    <property type="match status" value="1"/>
</dbReference>
<evidence type="ECO:0000256" key="1">
    <source>
        <dbReference type="ARBA" id="ARBA00022679"/>
    </source>
</evidence>
<dbReference type="Pfam" id="PF01553">
    <property type="entry name" value="Acyltransferase"/>
    <property type="match status" value="1"/>
</dbReference>
<organism evidence="4 5">
    <name type="scientific">Halalkalibacter suaedae</name>
    <dbReference type="NCBI Taxonomy" id="2822140"/>
    <lineage>
        <taxon>Bacteria</taxon>
        <taxon>Bacillati</taxon>
        <taxon>Bacillota</taxon>
        <taxon>Bacilli</taxon>
        <taxon>Bacillales</taxon>
        <taxon>Bacillaceae</taxon>
        <taxon>Halalkalibacter</taxon>
    </lineage>
</organism>
<proteinExistence type="predicted"/>
<dbReference type="Proteomes" id="UP000678228">
    <property type="component" value="Unassembled WGS sequence"/>
</dbReference>
<evidence type="ECO:0000256" key="2">
    <source>
        <dbReference type="ARBA" id="ARBA00023315"/>
    </source>
</evidence>
<keyword evidence="2 4" id="KW-0012">Acyltransferase</keyword>
<dbReference type="CDD" id="cd06551">
    <property type="entry name" value="LPLAT"/>
    <property type="match status" value="1"/>
</dbReference>
<dbReference type="PANTHER" id="PTHR10434:SF11">
    <property type="entry name" value="1-ACYL-SN-GLYCEROL-3-PHOSPHATE ACYLTRANSFERASE"/>
    <property type="match status" value="1"/>
</dbReference>
<dbReference type="AlphaFoldDB" id="A0A941AQE9"/>
<dbReference type="SUPFAM" id="SSF69593">
    <property type="entry name" value="Glycerol-3-phosphate (1)-acyltransferase"/>
    <property type="match status" value="1"/>
</dbReference>
<dbReference type="RefSeq" id="WP_210596805.1">
    <property type="nucleotide sequence ID" value="NZ_JAGKSQ010000003.1"/>
</dbReference>
<protein>
    <submittedName>
        <fullName evidence="4">Lysophospholipid acyltransferase family protein</fullName>
    </submittedName>
</protein>
<evidence type="ECO:0000313" key="4">
    <source>
        <dbReference type="EMBL" id="MBP3951103.1"/>
    </source>
</evidence>
<comment type="caution">
    <text evidence="4">The sequence shown here is derived from an EMBL/GenBank/DDBJ whole genome shotgun (WGS) entry which is preliminary data.</text>
</comment>
<sequence>MIKAEKNKWFNHMFHLYTKHWLLKRSFYRIHIRGCLPTSKEPLLLVANHSNWWDGLIAFYLSMSVCKHDCYAMMSEDGLIAFPFFKKLGAFSVNPAKPRSLVQSMTYATDLLHQNKAIWVFPQGEEEHLEKRPLQLHDGTSYLLERVPHAHLIPITFYYTFLHNQRAELFIDIGRDLTPTMKSFNKKEKTIKLESHLTEQLNSQREAIITESTEDYQVLLYGQKTVSEWFSAMTTNIRKG</sequence>
<dbReference type="GO" id="GO:0006654">
    <property type="term" value="P:phosphatidic acid biosynthetic process"/>
    <property type="evidence" value="ECO:0007669"/>
    <property type="project" value="TreeGrafter"/>
</dbReference>
<name>A0A941AQE9_9BACI</name>
<dbReference type="SMART" id="SM00563">
    <property type="entry name" value="PlsC"/>
    <property type="match status" value="1"/>
</dbReference>
<dbReference type="GO" id="GO:0005886">
    <property type="term" value="C:plasma membrane"/>
    <property type="evidence" value="ECO:0007669"/>
    <property type="project" value="TreeGrafter"/>
</dbReference>
<evidence type="ECO:0000259" key="3">
    <source>
        <dbReference type="SMART" id="SM00563"/>
    </source>
</evidence>
<dbReference type="GO" id="GO:0003841">
    <property type="term" value="F:1-acylglycerol-3-phosphate O-acyltransferase activity"/>
    <property type="evidence" value="ECO:0007669"/>
    <property type="project" value="TreeGrafter"/>
</dbReference>
<gene>
    <name evidence="4" type="ORF">J7W16_08135</name>
</gene>
<accession>A0A941AQE9</accession>
<dbReference type="EMBL" id="JAGKSQ010000003">
    <property type="protein sequence ID" value="MBP3951103.1"/>
    <property type="molecule type" value="Genomic_DNA"/>
</dbReference>
<keyword evidence="5" id="KW-1185">Reference proteome</keyword>